<organism evidence="2 3">
    <name type="scientific">Bacillus paranthracis</name>
    <dbReference type="NCBI Taxonomy" id="2026186"/>
    <lineage>
        <taxon>Bacteria</taxon>
        <taxon>Bacillati</taxon>
        <taxon>Bacillota</taxon>
        <taxon>Bacilli</taxon>
        <taxon>Bacillales</taxon>
        <taxon>Bacillaceae</taxon>
        <taxon>Bacillus</taxon>
        <taxon>Bacillus cereus group</taxon>
    </lineage>
</organism>
<evidence type="ECO:0000256" key="1">
    <source>
        <dbReference type="ARBA" id="ARBA00023172"/>
    </source>
</evidence>
<dbReference type="GO" id="GO:0003677">
    <property type="term" value="F:DNA binding"/>
    <property type="evidence" value="ECO:0007669"/>
    <property type="project" value="InterPro"/>
</dbReference>
<dbReference type="InterPro" id="IPR013762">
    <property type="entry name" value="Integrase-like_cat_sf"/>
</dbReference>
<accession>A0A7D8H8Z8</accession>
<dbReference type="EMBL" id="FWYW01000078">
    <property type="protein sequence ID" value="SME14659.1"/>
    <property type="molecule type" value="Genomic_DNA"/>
</dbReference>
<keyword evidence="1" id="KW-0233">DNA recombination</keyword>
<dbReference type="Gene3D" id="1.10.443.10">
    <property type="entry name" value="Intergrase catalytic core"/>
    <property type="match status" value="1"/>
</dbReference>
<dbReference type="GO" id="GO:0015074">
    <property type="term" value="P:DNA integration"/>
    <property type="evidence" value="ECO:0007669"/>
    <property type="project" value="InterPro"/>
</dbReference>
<dbReference type="Proteomes" id="UP000194422">
    <property type="component" value="Unassembled WGS sequence"/>
</dbReference>
<gene>
    <name evidence="2" type="ORF">BACERE00174_03591</name>
</gene>
<evidence type="ECO:0008006" key="4">
    <source>
        <dbReference type="Google" id="ProtNLM"/>
    </source>
</evidence>
<protein>
    <recommendedName>
        <fullName evidence="4">Site-specific integrase</fullName>
    </recommendedName>
</protein>
<evidence type="ECO:0000313" key="3">
    <source>
        <dbReference type="Proteomes" id="UP000194422"/>
    </source>
</evidence>
<evidence type="ECO:0000313" key="2">
    <source>
        <dbReference type="EMBL" id="SME14659.1"/>
    </source>
</evidence>
<dbReference type="AlphaFoldDB" id="A0A7D8H8Z8"/>
<dbReference type="GO" id="GO:0006310">
    <property type="term" value="P:DNA recombination"/>
    <property type="evidence" value="ECO:0007669"/>
    <property type="project" value="UniProtKB-KW"/>
</dbReference>
<comment type="caution">
    <text evidence="2">The sequence shown here is derived from an EMBL/GenBank/DDBJ whole genome shotgun (WGS) entry which is preliminary data.</text>
</comment>
<sequence>MNEVMDYKFVSKETTVNEMIRGKMRNIKVITIGVLEESTGIVYPHPISEFIKRQYEFYGKSLNSADAPARVVCRFLNFCLQKIEEGHEEFVGMKDKGINGLERKHGSQYITHCSLEGLQKATVEQYEKYLSAFYVFLKKMNWIDEDFPLEEKKNFNGDTVHGSVFREPSLGTRFPSRNTSKRKVSKLKDFGEDRNQLTAHFIRIAMDIAEEIALGLCFQFYGGLRRGEVVNVSRGNLIVNEGESMEVQIKDNRNKFFSRLKDTKSENPKRLNYLQTDMVRQTILDNDLVWEVYRKHHKRLDYMIKSGKCKNHSALFLNGDGEPMSGKVYDRRFQKVKKAFLDSLMGHKDYELLSGTFWSTHVGRGVFTNMLIDMGFTPTQLAIARGDRSLTSAMEYIDQTLTTEQIQQAVNEFKDYPTEKLGVIDYDHVKKWKKKL</sequence>
<proteinExistence type="predicted"/>
<reference evidence="2 3" key="1">
    <citation type="submission" date="2017-04" db="EMBL/GenBank/DDBJ databases">
        <authorList>
            <person name="Criscuolo A."/>
        </authorList>
    </citation>
    <scope>NUCLEOTIDE SEQUENCE [LARGE SCALE GENOMIC DNA]</scope>
    <source>
        <strain evidence="2">16-00174</strain>
    </source>
</reference>
<name>A0A7D8H8Z8_9BACI</name>
<dbReference type="InterPro" id="IPR011010">
    <property type="entry name" value="DNA_brk_join_enz"/>
</dbReference>
<dbReference type="SUPFAM" id="SSF56349">
    <property type="entry name" value="DNA breaking-rejoining enzymes"/>
    <property type="match status" value="1"/>
</dbReference>